<feature type="compositionally biased region" description="Polar residues" evidence="1">
    <location>
        <begin position="254"/>
        <end position="265"/>
    </location>
</feature>
<dbReference type="HOGENOM" id="CLU_043958_0_0_1"/>
<keyword evidence="3" id="KW-1185">Reference proteome</keyword>
<dbReference type="Ensembl" id="ENSLAFT00000018737.2">
    <property type="protein sequence ID" value="ENSLAFP00000015708.2"/>
    <property type="gene ID" value="ENSLAFG00000018737.2"/>
</dbReference>
<organism evidence="2 3">
    <name type="scientific">Loxodonta africana</name>
    <name type="common">African elephant</name>
    <dbReference type="NCBI Taxonomy" id="9785"/>
    <lineage>
        <taxon>Eukaryota</taxon>
        <taxon>Metazoa</taxon>
        <taxon>Chordata</taxon>
        <taxon>Craniata</taxon>
        <taxon>Vertebrata</taxon>
        <taxon>Euteleostomi</taxon>
        <taxon>Mammalia</taxon>
        <taxon>Eutheria</taxon>
        <taxon>Afrotheria</taxon>
        <taxon>Proboscidea</taxon>
        <taxon>Elephantidae</taxon>
        <taxon>Loxodonta</taxon>
    </lineage>
</organism>
<feature type="compositionally biased region" description="Polar residues" evidence="1">
    <location>
        <begin position="341"/>
        <end position="351"/>
    </location>
</feature>
<evidence type="ECO:0000313" key="3">
    <source>
        <dbReference type="Proteomes" id="UP000007646"/>
    </source>
</evidence>
<dbReference type="PANTHER" id="PTHR22145:SF3">
    <property type="entry name" value="PROTEIN FAM217B"/>
    <property type="match status" value="1"/>
</dbReference>
<reference evidence="2" key="3">
    <citation type="submission" date="2025-09" db="UniProtKB">
        <authorList>
            <consortium name="Ensembl"/>
        </authorList>
    </citation>
    <scope>IDENTIFICATION</scope>
    <source>
        <strain evidence="2">Isolate ISIS603380</strain>
    </source>
</reference>
<dbReference type="Pfam" id="PF15344">
    <property type="entry name" value="FAM217"/>
    <property type="match status" value="1"/>
</dbReference>
<dbReference type="InterPro" id="IPR029266">
    <property type="entry name" value="FAM217"/>
</dbReference>
<feature type="compositionally biased region" description="Polar residues" evidence="1">
    <location>
        <begin position="13"/>
        <end position="46"/>
    </location>
</feature>
<evidence type="ECO:0000256" key="1">
    <source>
        <dbReference type="SAM" id="MobiDB-lite"/>
    </source>
</evidence>
<dbReference type="GO" id="GO:0005654">
    <property type="term" value="C:nucleoplasm"/>
    <property type="evidence" value="ECO:0007669"/>
    <property type="project" value="Ensembl"/>
</dbReference>
<dbReference type="InParanoid" id="G3TLE5"/>
<dbReference type="Proteomes" id="UP000007646">
    <property type="component" value="Unassembled WGS sequence"/>
</dbReference>
<reference evidence="2" key="2">
    <citation type="submission" date="2025-08" db="UniProtKB">
        <authorList>
            <consortium name="Ensembl"/>
        </authorList>
    </citation>
    <scope>IDENTIFICATION</scope>
    <source>
        <strain evidence="2">Isolate ISIS603380</strain>
    </source>
</reference>
<sequence length="369" mass="40424">MSADPFWSKVQGLKNSSGQRQNKPQVPGISSQQKSSLVATSQQAENEPTESIYLEGKPGRSLLSPRCQGASGNKLFLDSGSDLSDSERIPVPPSPFSPPDLQLRAEEINPAYFHLSPDQGHSKPEYCYPDFLPPPFNSWDLQDMAVLQNSEGKTAAVPRVGGLLGKYIDRLLQLEWLQIQTVQTEKAKGARARLPTAPGTFWTLKSPGRSKLIAAALPKPLPHQEGASKPGPSRKKDLRQEDTHPSYIAFQASPRPTNVLGSSRSCSKKQALEMRTEEKKKKASKSTKLQRLDLTCSDSSSKIHTNGNLRIPKPSAMILDSADPCKNPRTQAHAHLKKKGNANNGSHANTSSEKKLKTNGVKQSTYKFK</sequence>
<dbReference type="OMA" id="RPSYYAF"/>
<feature type="region of interest" description="Disordered" evidence="1">
    <location>
        <begin position="321"/>
        <end position="369"/>
    </location>
</feature>
<feature type="compositionally biased region" description="Basic and acidic residues" evidence="1">
    <location>
        <begin position="234"/>
        <end position="244"/>
    </location>
</feature>
<dbReference type="GO" id="GO:0005829">
    <property type="term" value="C:cytosol"/>
    <property type="evidence" value="ECO:0007669"/>
    <property type="project" value="Ensembl"/>
</dbReference>
<feature type="region of interest" description="Disordered" evidence="1">
    <location>
        <begin position="1"/>
        <end position="65"/>
    </location>
</feature>
<accession>G3TLE5</accession>
<dbReference type="eggNOG" id="ENOG502R40C">
    <property type="taxonomic scope" value="Eukaryota"/>
</dbReference>
<feature type="compositionally biased region" description="Polar residues" evidence="1">
    <location>
        <begin position="360"/>
        <end position="369"/>
    </location>
</feature>
<dbReference type="AlphaFoldDB" id="G3TLE5"/>
<dbReference type="GeneTree" id="ENSGT00940000154543"/>
<feature type="region of interest" description="Disordered" evidence="1">
    <location>
        <begin position="274"/>
        <end position="293"/>
    </location>
</feature>
<protein>
    <submittedName>
        <fullName evidence="2">Family with sequence similarity 217 member B</fullName>
    </submittedName>
</protein>
<reference evidence="2 3" key="1">
    <citation type="submission" date="2009-06" db="EMBL/GenBank/DDBJ databases">
        <title>The Genome Sequence of Loxodonta africana (African elephant).</title>
        <authorList>
            <person name="Di Palma F."/>
            <person name="Heiman D."/>
            <person name="Young S."/>
            <person name="Johnson J."/>
            <person name="Lander E.S."/>
            <person name="Lindblad-Toh K."/>
        </authorList>
    </citation>
    <scope>NUCLEOTIDE SEQUENCE [LARGE SCALE GENOMIC DNA]</scope>
    <source>
        <strain evidence="2 3">Isolate ISIS603380</strain>
    </source>
</reference>
<name>G3TLE5_LOXAF</name>
<gene>
    <name evidence="2" type="primary">FAM217B</name>
</gene>
<dbReference type="STRING" id="9785.ENSLAFP00000015708"/>
<evidence type="ECO:0000313" key="2">
    <source>
        <dbReference type="Ensembl" id="ENSLAFP00000015708.2"/>
    </source>
</evidence>
<proteinExistence type="predicted"/>
<feature type="region of interest" description="Disordered" evidence="1">
    <location>
        <begin position="218"/>
        <end position="269"/>
    </location>
</feature>
<dbReference type="FunCoup" id="G3TLE5">
    <property type="interactions" value="315"/>
</dbReference>
<dbReference type="PANTHER" id="PTHR22145">
    <property type="entry name" value="SI:CH211-266K22.6"/>
    <property type="match status" value="1"/>
</dbReference>